<evidence type="ECO:0000313" key="3">
    <source>
        <dbReference type="Proteomes" id="UP001642484"/>
    </source>
</evidence>
<feature type="compositionally biased region" description="Polar residues" evidence="1">
    <location>
        <begin position="290"/>
        <end position="315"/>
    </location>
</feature>
<sequence>MEGANLECFAWLPESLLGEPPAWLVASPKLSAHPTAPPHFGMAKRLLENGGDDALLKAKQRKEGKTETKTKEEKVEGKSEAKEEEKEEKNEEVKEEIKEEVKEELQDTKEEEVDAILKEVEEGDTPKGTRRKRSSGRQEEEPLPEVEAADTETEYEEPDLSGFPPKLFIEECSYDKLNGMYRIMAKPSRGRPCYCKTANKNVFLYWHSSKRWHVGFELSAKKCTASIPDIGDLALPTEPYPNDWKVIEKHHDKAEGDGVKKDKVKCVSMRVIDGSVLNDSHQKDVIQPLELSSNARPESKASPSTPRKPNKTNNRPLPKKRNAVAYVQAKLLS</sequence>
<feature type="region of interest" description="Disordered" evidence="1">
    <location>
        <begin position="283"/>
        <end position="323"/>
    </location>
</feature>
<proteinExistence type="predicted"/>
<accession>A0ABP0RFZ5</accession>
<gene>
    <name evidence="2" type="ORF">CCMP2556_LOCUS47087</name>
</gene>
<dbReference type="EMBL" id="CAXAMN010025973">
    <property type="protein sequence ID" value="CAK9099510.1"/>
    <property type="molecule type" value="Genomic_DNA"/>
</dbReference>
<name>A0ABP0RFZ5_9DINO</name>
<feature type="compositionally biased region" description="Basic and acidic residues" evidence="1">
    <location>
        <begin position="115"/>
        <end position="127"/>
    </location>
</feature>
<evidence type="ECO:0000256" key="1">
    <source>
        <dbReference type="SAM" id="MobiDB-lite"/>
    </source>
</evidence>
<feature type="region of interest" description="Disordered" evidence="1">
    <location>
        <begin position="51"/>
        <end position="160"/>
    </location>
</feature>
<protein>
    <submittedName>
        <fullName evidence="2">Uncharacterized protein</fullName>
    </submittedName>
</protein>
<keyword evidence="3" id="KW-1185">Reference proteome</keyword>
<reference evidence="2 3" key="1">
    <citation type="submission" date="2024-02" db="EMBL/GenBank/DDBJ databases">
        <authorList>
            <person name="Chen Y."/>
            <person name="Shah S."/>
            <person name="Dougan E. K."/>
            <person name="Thang M."/>
            <person name="Chan C."/>
        </authorList>
    </citation>
    <scope>NUCLEOTIDE SEQUENCE [LARGE SCALE GENOMIC DNA]</scope>
</reference>
<comment type="caution">
    <text evidence="2">The sequence shown here is derived from an EMBL/GenBank/DDBJ whole genome shotgun (WGS) entry which is preliminary data.</text>
</comment>
<organism evidence="2 3">
    <name type="scientific">Durusdinium trenchii</name>
    <dbReference type="NCBI Taxonomy" id="1381693"/>
    <lineage>
        <taxon>Eukaryota</taxon>
        <taxon>Sar</taxon>
        <taxon>Alveolata</taxon>
        <taxon>Dinophyceae</taxon>
        <taxon>Suessiales</taxon>
        <taxon>Symbiodiniaceae</taxon>
        <taxon>Durusdinium</taxon>
    </lineage>
</organism>
<evidence type="ECO:0000313" key="2">
    <source>
        <dbReference type="EMBL" id="CAK9099510.1"/>
    </source>
</evidence>
<feature type="compositionally biased region" description="Basic and acidic residues" evidence="1">
    <location>
        <begin position="61"/>
        <end position="108"/>
    </location>
</feature>
<feature type="compositionally biased region" description="Acidic residues" evidence="1">
    <location>
        <begin position="141"/>
        <end position="159"/>
    </location>
</feature>
<dbReference type="Proteomes" id="UP001642484">
    <property type="component" value="Unassembled WGS sequence"/>
</dbReference>